<dbReference type="RefSeq" id="WP_158192716.1">
    <property type="nucleotide sequence ID" value="NZ_CP046908.1"/>
</dbReference>
<dbReference type="OrthoDB" id="116799at2"/>
<dbReference type="GO" id="GO:0008168">
    <property type="term" value="F:methyltransferase activity"/>
    <property type="evidence" value="ECO:0007669"/>
    <property type="project" value="UniProtKB-KW"/>
</dbReference>
<evidence type="ECO:0000313" key="2">
    <source>
        <dbReference type="EMBL" id="QGZ33711.1"/>
    </source>
</evidence>
<organism evidence="2 3">
    <name type="scientific">Stappia indica</name>
    <dbReference type="NCBI Taxonomy" id="538381"/>
    <lineage>
        <taxon>Bacteria</taxon>
        <taxon>Pseudomonadati</taxon>
        <taxon>Pseudomonadota</taxon>
        <taxon>Alphaproteobacteria</taxon>
        <taxon>Hyphomicrobiales</taxon>
        <taxon>Stappiaceae</taxon>
        <taxon>Stappia</taxon>
    </lineage>
</organism>
<evidence type="ECO:0000313" key="3">
    <source>
        <dbReference type="Proteomes" id="UP000435648"/>
    </source>
</evidence>
<dbReference type="GO" id="GO:0032259">
    <property type="term" value="P:methylation"/>
    <property type="evidence" value="ECO:0007669"/>
    <property type="project" value="UniProtKB-KW"/>
</dbReference>
<evidence type="ECO:0000259" key="1">
    <source>
        <dbReference type="Pfam" id="PF13847"/>
    </source>
</evidence>
<accession>A0A857C4C2</accession>
<dbReference type="CDD" id="cd02440">
    <property type="entry name" value="AdoMet_MTases"/>
    <property type="match status" value="1"/>
</dbReference>
<dbReference type="Pfam" id="PF13847">
    <property type="entry name" value="Methyltransf_31"/>
    <property type="match status" value="1"/>
</dbReference>
<dbReference type="PANTHER" id="PTHR43861">
    <property type="entry name" value="TRANS-ACONITATE 2-METHYLTRANSFERASE-RELATED"/>
    <property type="match status" value="1"/>
</dbReference>
<dbReference type="InterPro" id="IPR029063">
    <property type="entry name" value="SAM-dependent_MTases_sf"/>
</dbReference>
<protein>
    <submittedName>
        <fullName evidence="2">Methyltransferase domain-containing protein</fullName>
    </submittedName>
</protein>
<dbReference type="KEGG" id="siw:GH266_03830"/>
<dbReference type="AlphaFoldDB" id="A0A857C4C2"/>
<dbReference type="SUPFAM" id="SSF53335">
    <property type="entry name" value="S-adenosyl-L-methionine-dependent methyltransferases"/>
    <property type="match status" value="1"/>
</dbReference>
<dbReference type="InterPro" id="IPR025714">
    <property type="entry name" value="Methyltranfer_dom"/>
</dbReference>
<dbReference type="Gene3D" id="3.40.50.150">
    <property type="entry name" value="Vaccinia Virus protein VP39"/>
    <property type="match status" value="1"/>
</dbReference>
<sequence>MQWNLDAFCLDEARSNRQISANDLIERSRLPKDKQFKNPVSRRRHDYFAYCSVPFICRGANKNKFKNVLEVGCGQGAKIYGLSRLSENYTGIDIDKKSLDEANSLVQDLGLKNVRLIQTNGDDLEKIWDSHGPFDLVIFYAVLEHMTFAERMSALNSAKSFLERGAAVYIGEGPNRLNPIDLHTSEIPHFDALPDDIAAAYATAFPSRQSFKDLVLKTEGFDLMRTRAGRGFSYHEFNLIFEATRLQNAVKRDGWAIEKLNQYPLFAFEGYNLESFPLVRNWSGASSPPVHPAFARSWIDLILVEGQQQPEASQSVVFSSHAGAQAIDYFGNKTLDLDGKQNNAEYVTDSKTTKFILNVKRSAGSMIIQSGSVERTIDFSELPQWSPLPHAYRCFEISGIGKTVRFTPIGDDSRVSLGPIIKAY</sequence>
<feature type="domain" description="Methyltransferase" evidence="1">
    <location>
        <begin position="64"/>
        <end position="170"/>
    </location>
</feature>
<keyword evidence="2" id="KW-0808">Transferase</keyword>
<gene>
    <name evidence="2" type="ORF">GH266_03830</name>
</gene>
<keyword evidence="2" id="KW-0489">Methyltransferase</keyword>
<reference evidence="2 3" key="1">
    <citation type="submission" date="2019-12" db="EMBL/GenBank/DDBJ databases">
        <title>The genome of Stappia indica PHM037.</title>
        <authorList>
            <person name="Kacar D."/>
            <person name="Galan B."/>
            <person name="Canedo L."/>
            <person name="Rodriguez P."/>
            <person name="de la Calle F."/>
            <person name="Garcia J.L."/>
        </authorList>
    </citation>
    <scope>NUCLEOTIDE SEQUENCE [LARGE SCALE GENOMIC DNA]</scope>
    <source>
        <strain evidence="2 3">PHM037</strain>
    </source>
</reference>
<dbReference type="EMBL" id="CP046908">
    <property type="protein sequence ID" value="QGZ33711.1"/>
    <property type="molecule type" value="Genomic_DNA"/>
</dbReference>
<name>A0A857C4C2_9HYPH</name>
<dbReference type="Proteomes" id="UP000435648">
    <property type="component" value="Chromosome"/>
</dbReference>
<proteinExistence type="predicted"/>